<dbReference type="AlphaFoldDB" id="A0A418WM38"/>
<feature type="transmembrane region" description="Helical" evidence="1">
    <location>
        <begin position="12"/>
        <end position="34"/>
    </location>
</feature>
<protein>
    <submittedName>
        <fullName evidence="2">Uncharacterized protein</fullName>
    </submittedName>
</protein>
<gene>
    <name evidence="2" type="ORF">D3876_13055</name>
</gene>
<sequence>MDQLARRFGTIFPWLLVYLWSIPLALLLSDVLNWQYDGDLGWWVVIAYTAPVLFLAEPFGNTIPLNVLAIGYLLALCVVSWLFVRSRV</sequence>
<keyword evidence="1" id="KW-1133">Transmembrane helix</keyword>
<accession>A0A418WM38</accession>
<feature type="transmembrane region" description="Helical" evidence="1">
    <location>
        <begin position="63"/>
        <end position="84"/>
    </location>
</feature>
<reference evidence="2 3" key="1">
    <citation type="submission" date="2018-09" db="EMBL/GenBank/DDBJ databases">
        <authorList>
            <person name="Zhu H."/>
        </authorList>
    </citation>
    <scope>NUCLEOTIDE SEQUENCE [LARGE SCALE GENOMIC DNA]</scope>
    <source>
        <strain evidence="2 3">K2R01-6</strain>
    </source>
</reference>
<organism evidence="2 3">
    <name type="scientific">Sphingomonas cavernae</name>
    <dbReference type="NCBI Taxonomy" id="2320861"/>
    <lineage>
        <taxon>Bacteria</taxon>
        <taxon>Pseudomonadati</taxon>
        <taxon>Pseudomonadota</taxon>
        <taxon>Alphaproteobacteria</taxon>
        <taxon>Sphingomonadales</taxon>
        <taxon>Sphingomonadaceae</taxon>
        <taxon>Sphingomonas</taxon>
    </lineage>
</organism>
<dbReference type="Proteomes" id="UP000286100">
    <property type="component" value="Unassembled WGS sequence"/>
</dbReference>
<evidence type="ECO:0000313" key="3">
    <source>
        <dbReference type="Proteomes" id="UP000286100"/>
    </source>
</evidence>
<evidence type="ECO:0000256" key="1">
    <source>
        <dbReference type="SAM" id="Phobius"/>
    </source>
</evidence>
<dbReference type="EMBL" id="QYUM01000003">
    <property type="protein sequence ID" value="RJF91067.1"/>
    <property type="molecule type" value="Genomic_DNA"/>
</dbReference>
<comment type="caution">
    <text evidence="2">The sequence shown here is derived from an EMBL/GenBank/DDBJ whole genome shotgun (WGS) entry which is preliminary data.</text>
</comment>
<name>A0A418WM38_9SPHN</name>
<proteinExistence type="predicted"/>
<keyword evidence="1" id="KW-0472">Membrane</keyword>
<keyword evidence="1" id="KW-0812">Transmembrane</keyword>
<keyword evidence="3" id="KW-1185">Reference proteome</keyword>
<evidence type="ECO:0000313" key="2">
    <source>
        <dbReference type="EMBL" id="RJF91067.1"/>
    </source>
</evidence>